<keyword evidence="2" id="KW-1185">Reference proteome</keyword>
<sequence length="62" mass="6963">MEKPVVQLTGVDCNIFSIIGRAAMALKSAGQSDQANKMWERVQASDNYQEALSIIIEYVDWE</sequence>
<evidence type="ECO:0000313" key="2">
    <source>
        <dbReference type="Proteomes" id="UP001523262"/>
    </source>
</evidence>
<proteinExistence type="predicted"/>
<name>A0ABT0WFQ7_9BACI</name>
<gene>
    <name evidence="1" type="ORF">NDK43_25840</name>
</gene>
<dbReference type="EMBL" id="JAMQCR010000002">
    <property type="protein sequence ID" value="MCM2535136.1"/>
    <property type="molecule type" value="Genomic_DNA"/>
</dbReference>
<evidence type="ECO:0008006" key="3">
    <source>
        <dbReference type="Google" id="ProtNLM"/>
    </source>
</evidence>
<dbReference type="Proteomes" id="UP001523262">
    <property type="component" value="Unassembled WGS sequence"/>
</dbReference>
<accession>A0ABT0WFQ7</accession>
<evidence type="ECO:0000313" key="1">
    <source>
        <dbReference type="EMBL" id="MCM2535136.1"/>
    </source>
</evidence>
<reference evidence="1 2" key="1">
    <citation type="submission" date="2022-06" db="EMBL/GenBank/DDBJ databases">
        <authorList>
            <person name="Jeon C.O."/>
        </authorList>
    </citation>
    <scope>NUCLEOTIDE SEQUENCE [LARGE SCALE GENOMIC DNA]</scope>
    <source>
        <strain evidence="1 2">KCTC 13943</strain>
    </source>
</reference>
<protein>
    <recommendedName>
        <fullName evidence="3">Tetratricopeptide repeat protein</fullName>
    </recommendedName>
</protein>
<comment type="caution">
    <text evidence="1">The sequence shown here is derived from an EMBL/GenBank/DDBJ whole genome shotgun (WGS) entry which is preliminary data.</text>
</comment>
<organism evidence="1 2">
    <name type="scientific">Neobacillus pocheonensis</name>
    <dbReference type="NCBI Taxonomy" id="363869"/>
    <lineage>
        <taxon>Bacteria</taxon>
        <taxon>Bacillati</taxon>
        <taxon>Bacillota</taxon>
        <taxon>Bacilli</taxon>
        <taxon>Bacillales</taxon>
        <taxon>Bacillaceae</taxon>
        <taxon>Neobacillus</taxon>
    </lineage>
</organism>